<accession>F8AFM4</accession>
<proteinExistence type="predicted"/>
<feature type="domain" description="ASCH" evidence="1">
    <location>
        <begin position="4"/>
        <end position="98"/>
    </location>
</feature>
<dbReference type="HOGENOM" id="CLU_154670_0_0_2"/>
<dbReference type="Proteomes" id="UP000008386">
    <property type="component" value="Chromosome"/>
</dbReference>
<dbReference type="CDD" id="cd06554">
    <property type="entry name" value="ASCH_ASC-1_like"/>
    <property type="match status" value="1"/>
</dbReference>
<dbReference type="GeneID" id="10837890"/>
<dbReference type="Gene3D" id="2.30.130.30">
    <property type="entry name" value="Hypothetical protein"/>
    <property type="match status" value="1"/>
</dbReference>
<dbReference type="AlphaFoldDB" id="F8AFM4"/>
<dbReference type="KEGG" id="pya:PYCH_13180"/>
<dbReference type="STRING" id="529709.PYCH_13180"/>
<dbReference type="InterPro" id="IPR007374">
    <property type="entry name" value="ASCH_domain"/>
</dbReference>
<gene>
    <name evidence="2" type="ordered locus">PYCH_13180</name>
</gene>
<keyword evidence="3" id="KW-1185">Reference proteome</keyword>
<evidence type="ECO:0000259" key="1">
    <source>
        <dbReference type="SMART" id="SM01022"/>
    </source>
</evidence>
<dbReference type="RefSeq" id="WP_013906046.1">
    <property type="nucleotide sequence ID" value="NC_015680.1"/>
</dbReference>
<reference evidence="2 3" key="1">
    <citation type="journal article" date="2011" name="J. Bacteriol.">
        <title>Complete genome sequence of the obligate piezophilic hyperthermophilic archaeon Pyrococcus yayanosii CH1.</title>
        <authorList>
            <person name="Jun X."/>
            <person name="Lupeng L."/>
            <person name="Minjuan X."/>
            <person name="Oger P."/>
            <person name="Fengping W."/>
            <person name="Jebbar M."/>
            <person name="Xiang X."/>
        </authorList>
    </citation>
    <scope>NUCLEOTIDE SEQUENCE [LARGE SCALE GENOMIC DNA]</scope>
    <source>
        <strain evidence="3">CH1 / JCM 16557</strain>
    </source>
</reference>
<evidence type="ECO:0000313" key="3">
    <source>
        <dbReference type="Proteomes" id="UP000008386"/>
    </source>
</evidence>
<dbReference type="SMART" id="SM01022">
    <property type="entry name" value="ASCH"/>
    <property type="match status" value="1"/>
</dbReference>
<evidence type="ECO:0000313" key="2">
    <source>
        <dbReference type="EMBL" id="AEH24990.1"/>
    </source>
</evidence>
<dbReference type="Pfam" id="PF04266">
    <property type="entry name" value="ASCH"/>
    <property type="match status" value="1"/>
</dbReference>
<dbReference type="OrthoDB" id="139268at2157"/>
<protein>
    <recommendedName>
        <fullName evidence="1">ASCH domain-containing protein</fullName>
    </recommendedName>
</protein>
<dbReference type="eggNOG" id="arCOG04405">
    <property type="taxonomic scope" value="Archaea"/>
</dbReference>
<dbReference type="SUPFAM" id="SSF88697">
    <property type="entry name" value="PUA domain-like"/>
    <property type="match status" value="1"/>
</dbReference>
<sequence length="117" mass="13546">MKGLIVREPYASWIVEGRKVWEIRKNSTRIRGRIVIISGRKALGTVELVDVLGPFTPEELVEHEDKHLASYEFLKRYSNGKKLYAWVLANPEKFEHPRDVAVPPGAQVWVNLRGFQY</sequence>
<name>F8AFM4_PYRYC</name>
<organism evidence="2 3">
    <name type="scientific">Pyrococcus yayanosii (strain CH1 / JCM 16557)</name>
    <dbReference type="NCBI Taxonomy" id="529709"/>
    <lineage>
        <taxon>Archaea</taxon>
        <taxon>Methanobacteriati</taxon>
        <taxon>Methanobacteriota</taxon>
        <taxon>Thermococci</taxon>
        <taxon>Thermococcales</taxon>
        <taxon>Thermococcaceae</taxon>
        <taxon>Pyrococcus</taxon>
    </lineage>
</organism>
<dbReference type="InterPro" id="IPR015947">
    <property type="entry name" value="PUA-like_sf"/>
</dbReference>
<dbReference type="EMBL" id="CP002779">
    <property type="protein sequence ID" value="AEH24990.1"/>
    <property type="molecule type" value="Genomic_DNA"/>
</dbReference>